<dbReference type="RefSeq" id="WP_057957534.1">
    <property type="nucleotide sequence ID" value="NZ_CP023481.1"/>
</dbReference>
<comment type="subcellular location">
    <subcellularLocation>
        <location evidence="1">Cell membrane</location>
        <topology evidence="1">Multi-pass membrane protein</topology>
    </subcellularLocation>
</comment>
<keyword evidence="4 7" id="KW-0812">Transmembrane</keyword>
<feature type="transmembrane region" description="Helical" evidence="7">
    <location>
        <begin position="167"/>
        <end position="187"/>
    </location>
</feature>
<feature type="transmembrane region" description="Helical" evidence="7">
    <location>
        <begin position="433"/>
        <end position="458"/>
    </location>
</feature>
<feature type="transmembrane region" description="Helical" evidence="7">
    <location>
        <begin position="303"/>
        <end position="324"/>
    </location>
</feature>
<feature type="transmembrane region" description="Helical" evidence="7">
    <location>
        <begin position="12"/>
        <end position="31"/>
    </location>
</feature>
<feature type="domain" description="Major facilitator superfamily (MFS) profile" evidence="8">
    <location>
        <begin position="13"/>
        <end position="463"/>
    </location>
</feature>
<gene>
    <name evidence="9" type="ORF">AB447_203490</name>
    <name evidence="10" type="ORF">P8828_13800</name>
</gene>
<dbReference type="Gene3D" id="1.20.1720.10">
    <property type="entry name" value="Multidrug resistance protein D"/>
    <property type="match status" value="1"/>
</dbReference>
<evidence type="ECO:0000313" key="12">
    <source>
        <dbReference type="Proteomes" id="UP001341297"/>
    </source>
</evidence>
<keyword evidence="5 7" id="KW-1133">Transmembrane helix</keyword>
<dbReference type="AlphaFoldDB" id="A0A0T6BRU3"/>
<dbReference type="InterPro" id="IPR004638">
    <property type="entry name" value="EmrB-like"/>
</dbReference>
<dbReference type="Proteomes" id="UP001341297">
    <property type="component" value="Unassembled WGS sequence"/>
</dbReference>
<dbReference type="OrthoDB" id="9816041at2"/>
<dbReference type="Pfam" id="PF07690">
    <property type="entry name" value="MFS_1"/>
    <property type="match status" value="1"/>
</dbReference>
<evidence type="ECO:0000256" key="6">
    <source>
        <dbReference type="ARBA" id="ARBA00023136"/>
    </source>
</evidence>
<comment type="caution">
    <text evidence="9">The sequence shown here is derived from an EMBL/GenBank/DDBJ whole genome shotgun (WGS) entry which is preliminary data.</text>
</comment>
<feature type="transmembrane region" description="Helical" evidence="7">
    <location>
        <begin position="230"/>
        <end position="246"/>
    </location>
</feature>
<organism evidence="9 11">
    <name type="scientific">Bacillus glycinifermentans</name>
    <dbReference type="NCBI Taxonomy" id="1664069"/>
    <lineage>
        <taxon>Bacteria</taxon>
        <taxon>Bacillati</taxon>
        <taxon>Bacillota</taxon>
        <taxon>Bacilli</taxon>
        <taxon>Bacillales</taxon>
        <taxon>Bacillaceae</taxon>
        <taxon>Bacillus</taxon>
    </lineage>
</organism>
<dbReference type="PROSITE" id="PS50850">
    <property type="entry name" value="MFS"/>
    <property type="match status" value="1"/>
</dbReference>
<dbReference type="Gene3D" id="1.20.1250.20">
    <property type="entry name" value="MFS general substrate transporter like domains"/>
    <property type="match status" value="1"/>
</dbReference>
<dbReference type="SUPFAM" id="SSF103473">
    <property type="entry name" value="MFS general substrate transporter"/>
    <property type="match status" value="1"/>
</dbReference>
<reference evidence="10 12" key="3">
    <citation type="submission" date="2023-03" db="EMBL/GenBank/DDBJ databases">
        <title>Agriculturally important microbes genome sequencing.</title>
        <authorList>
            <person name="Dunlap C."/>
        </authorList>
    </citation>
    <scope>NUCLEOTIDE SEQUENCE [LARGE SCALE GENOMIC DNA]</scope>
    <source>
        <strain evidence="10 12">CBP-3203</strain>
    </source>
</reference>
<feature type="transmembrane region" description="Helical" evidence="7">
    <location>
        <begin position="266"/>
        <end position="291"/>
    </location>
</feature>
<feature type="transmembrane region" description="Helical" evidence="7">
    <location>
        <begin position="79"/>
        <end position="102"/>
    </location>
</feature>
<feature type="transmembrane region" description="Helical" evidence="7">
    <location>
        <begin position="108"/>
        <end position="129"/>
    </location>
</feature>
<dbReference type="NCBIfam" id="TIGR00711">
    <property type="entry name" value="efflux_EmrB"/>
    <property type="match status" value="1"/>
</dbReference>
<evidence type="ECO:0000256" key="5">
    <source>
        <dbReference type="ARBA" id="ARBA00022989"/>
    </source>
</evidence>
<dbReference type="Proteomes" id="UP000036168">
    <property type="component" value="Unassembled WGS sequence"/>
</dbReference>
<dbReference type="CDD" id="cd17503">
    <property type="entry name" value="MFS_LmrB_MDR_like"/>
    <property type="match status" value="1"/>
</dbReference>
<accession>A0A0T6BRU3</accession>
<keyword evidence="2" id="KW-0813">Transport</keyword>
<sequence>MSETKQTINKLPIVAVLITGTFIAILNQTLLTTALPPIMRDLNITPGLAQWLTTVFMLVNGIMIPVTAFLIEKFTTRKLFMVAMSLFTAGTLICALSFSFPVLIAGRIVQAAGAGIMMPLMQTVLLLIFPKEKRGSAMGMVGLVIAFAPALGPTLSGWIVDRYPWEILFYLLLPFAVIDMIVAFFILKNVTEQTSPKMDAASIILSSLGFGGILYGFSSAGVDGWTSPDVLTGFAVGAVTLFWFIWRQLHLKEPILEFRVFKYPMFTLATVIGMVVFMAMIGAATIVPIYMQDMRHFTAMESGMMLFPGAIVMGLMSPITGRIFDKIGARILSITGLTAIFITTLLLSHLSEKTPFAYLSIVYAFRMVGMGMVLMPVTTAGLNQLPRHLIPHGTAMNNTLRQMSGSIGTAILITIMTQRALSDPAGPGTETAMIHGVNLAFMTAAGLSGIGLILAFFIKHNHRGRLNHHKRKPAKSGLALHEK</sequence>
<evidence type="ECO:0000256" key="2">
    <source>
        <dbReference type="ARBA" id="ARBA00022448"/>
    </source>
</evidence>
<reference evidence="9 11" key="1">
    <citation type="journal article" date="2015" name="Int. J. Syst. Evol. Microbiol.">
        <title>Bacillus glycinifermentans sp. nov., isolated from fermented soybean paste.</title>
        <authorList>
            <person name="Kim S.J."/>
            <person name="Dunlap C.A."/>
            <person name="Kwon S.W."/>
            <person name="Rooney A.P."/>
        </authorList>
    </citation>
    <scope>NUCLEOTIDE SEQUENCE [LARGE SCALE GENOMIC DNA]</scope>
    <source>
        <strain evidence="9 11">GO-13</strain>
    </source>
</reference>
<name>A0A0T6BRU3_9BACI</name>
<reference evidence="9" key="2">
    <citation type="submission" date="2015-10" db="EMBL/GenBank/DDBJ databases">
        <authorList>
            <person name="Gilbert D.G."/>
        </authorList>
    </citation>
    <scope>NUCLEOTIDE SEQUENCE</scope>
    <source>
        <strain evidence="9">GO-13</strain>
    </source>
</reference>
<evidence type="ECO:0000313" key="10">
    <source>
        <dbReference type="EMBL" id="MEC0485894.1"/>
    </source>
</evidence>
<protein>
    <submittedName>
        <fullName evidence="10">MDR family MFS transporter</fullName>
    </submittedName>
    <submittedName>
        <fullName evidence="9">Multidrug MFS transporter</fullName>
    </submittedName>
</protein>
<evidence type="ECO:0000256" key="4">
    <source>
        <dbReference type="ARBA" id="ARBA00022692"/>
    </source>
</evidence>
<dbReference type="InterPro" id="IPR011701">
    <property type="entry name" value="MFS"/>
</dbReference>
<evidence type="ECO:0000313" key="9">
    <source>
        <dbReference type="EMBL" id="KRT94361.1"/>
    </source>
</evidence>
<dbReference type="InterPro" id="IPR020846">
    <property type="entry name" value="MFS_dom"/>
</dbReference>
<feature type="transmembrane region" description="Helical" evidence="7">
    <location>
        <begin position="199"/>
        <end position="218"/>
    </location>
</feature>
<dbReference type="GO" id="GO:0005886">
    <property type="term" value="C:plasma membrane"/>
    <property type="evidence" value="ECO:0007669"/>
    <property type="project" value="UniProtKB-SubCell"/>
</dbReference>
<evidence type="ECO:0000256" key="7">
    <source>
        <dbReference type="SAM" id="Phobius"/>
    </source>
</evidence>
<feature type="transmembrane region" description="Helical" evidence="7">
    <location>
        <begin position="51"/>
        <end position="72"/>
    </location>
</feature>
<feature type="transmembrane region" description="Helical" evidence="7">
    <location>
        <begin position="356"/>
        <end position="382"/>
    </location>
</feature>
<dbReference type="EMBL" id="LECW02000012">
    <property type="protein sequence ID" value="KRT94361.1"/>
    <property type="molecule type" value="Genomic_DNA"/>
</dbReference>
<dbReference type="EMBL" id="JARRTL010000011">
    <property type="protein sequence ID" value="MEC0485894.1"/>
    <property type="molecule type" value="Genomic_DNA"/>
</dbReference>
<dbReference type="PRINTS" id="PR01036">
    <property type="entry name" value="TCRTETB"/>
</dbReference>
<dbReference type="GO" id="GO:0022857">
    <property type="term" value="F:transmembrane transporter activity"/>
    <property type="evidence" value="ECO:0007669"/>
    <property type="project" value="InterPro"/>
</dbReference>
<evidence type="ECO:0000256" key="1">
    <source>
        <dbReference type="ARBA" id="ARBA00004651"/>
    </source>
</evidence>
<proteinExistence type="predicted"/>
<evidence type="ECO:0000259" key="8">
    <source>
        <dbReference type="PROSITE" id="PS50850"/>
    </source>
</evidence>
<dbReference type="PANTHER" id="PTHR42718">
    <property type="entry name" value="MAJOR FACILITATOR SUPERFAMILY MULTIDRUG TRANSPORTER MFSC"/>
    <property type="match status" value="1"/>
</dbReference>
<evidence type="ECO:0000256" key="3">
    <source>
        <dbReference type="ARBA" id="ARBA00022475"/>
    </source>
</evidence>
<feature type="transmembrane region" description="Helical" evidence="7">
    <location>
        <begin position="331"/>
        <end position="350"/>
    </location>
</feature>
<evidence type="ECO:0000313" key="11">
    <source>
        <dbReference type="Proteomes" id="UP000036168"/>
    </source>
</evidence>
<feature type="transmembrane region" description="Helical" evidence="7">
    <location>
        <begin position="403"/>
        <end position="421"/>
    </location>
</feature>
<dbReference type="PANTHER" id="PTHR42718:SF24">
    <property type="entry name" value="MAJOR FACILITATOR SUPERFAMILY (MFS) PROFILE DOMAIN-CONTAINING PROTEIN"/>
    <property type="match status" value="1"/>
</dbReference>
<keyword evidence="12" id="KW-1185">Reference proteome</keyword>
<dbReference type="STRING" id="1664069.BGLY_3916"/>
<dbReference type="InterPro" id="IPR036259">
    <property type="entry name" value="MFS_trans_sf"/>
</dbReference>
<keyword evidence="6 7" id="KW-0472">Membrane</keyword>
<feature type="transmembrane region" description="Helical" evidence="7">
    <location>
        <begin position="141"/>
        <end position="161"/>
    </location>
</feature>
<keyword evidence="3" id="KW-1003">Cell membrane</keyword>